<feature type="domain" description="RNase H type-1" evidence="2">
    <location>
        <begin position="2"/>
        <end position="62"/>
    </location>
</feature>
<keyword evidence="4" id="KW-1185">Reference proteome</keyword>
<keyword evidence="1" id="KW-1133">Transmembrane helix</keyword>
<dbReference type="GO" id="GO:0004523">
    <property type="term" value="F:RNA-DNA hybrid ribonuclease activity"/>
    <property type="evidence" value="ECO:0007669"/>
    <property type="project" value="InterPro"/>
</dbReference>
<accession>A0A1E5VEB1</accession>
<evidence type="ECO:0000259" key="2">
    <source>
        <dbReference type="Pfam" id="PF13456"/>
    </source>
</evidence>
<dbReference type="OrthoDB" id="696189at2759"/>
<evidence type="ECO:0000313" key="4">
    <source>
        <dbReference type="Proteomes" id="UP000095767"/>
    </source>
</evidence>
<protein>
    <recommendedName>
        <fullName evidence="2">RNase H type-1 domain-containing protein</fullName>
    </recommendedName>
</protein>
<evidence type="ECO:0000256" key="1">
    <source>
        <dbReference type="SAM" id="Phobius"/>
    </source>
</evidence>
<dbReference type="Proteomes" id="UP000095767">
    <property type="component" value="Unassembled WGS sequence"/>
</dbReference>
<organism evidence="3 4">
    <name type="scientific">Dichanthelium oligosanthes</name>
    <dbReference type="NCBI Taxonomy" id="888268"/>
    <lineage>
        <taxon>Eukaryota</taxon>
        <taxon>Viridiplantae</taxon>
        <taxon>Streptophyta</taxon>
        <taxon>Embryophyta</taxon>
        <taxon>Tracheophyta</taxon>
        <taxon>Spermatophyta</taxon>
        <taxon>Magnoliopsida</taxon>
        <taxon>Liliopsida</taxon>
        <taxon>Poales</taxon>
        <taxon>Poaceae</taxon>
        <taxon>PACMAD clade</taxon>
        <taxon>Panicoideae</taxon>
        <taxon>Panicodae</taxon>
        <taxon>Paniceae</taxon>
        <taxon>Dichantheliinae</taxon>
        <taxon>Dichanthelium</taxon>
    </lineage>
</organism>
<dbReference type="InterPro" id="IPR002156">
    <property type="entry name" value="RNaseH_domain"/>
</dbReference>
<sequence length="80" mass="8716">MTKIKMESDANVVCTALCSSQFDKAPIGVLLREIKFQMFVSFVNVRVKHCPRACNFLAHNLAGVGANLTLGGVLLWLAAH</sequence>
<feature type="transmembrane region" description="Helical" evidence="1">
    <location>
        <begin position="56"/>
        <end position="79"/>
    </location>
</feature>
<keyword evidence="1" id="KW-0472">Membrane</keyword>
<reference evidence="3 4" key="1">
    <citation type="submission" date="2016-09" db="EMBL/GenBank/DDBJ databases">
        <title>The draft genome of Dichanthelium oligosanthes: A C3 panicoid grass species.</title>
        <authorList>
            <person name="Studer A.J."/>
            <person name="Schnable J.C."/>
            <person name="Brutnell T.P."/>
        </authorList>
    </citation>
    <scope>NUCLEOTIDE SEQUENCE [LARGE SCALE GENOMIC DNA]</scope>
    <source>
        <strain evidence="4">cv. Kellogg 1175</strain>
        <tissue evidence="3">Leaf</tissue>
    </source>
</reference>
<dbReference type="EMBL" id="LWDX02042437">
    <property type="protein sequence ID" value="OEL23470.1"/>
    <property type="molecule type" value="Genomic_DNA"/>
</dbReference>
<comment type="caution">
    <text evidence="3">The sequence shown here is derived from an EMBL/GenBank/DDBJ whole genome shotgun (WGS) entry which is preliminary data.</text>
</comment>
<keyword evidence="1" id="KW-0812">Transmembrane</keyword>
<dbReference type="AlphaFoldDB" id="A0A1E5VEB1"/>
<evidence type="ECO:0000313" key="3">
    <source>
        <dbReference type="EMBL" id="OEL23470.1"/>
    </source>
</evidence>
<gene>
    <name evidence="3" type="ORF">BAE44_0015511</name>
</gene>
<dbReference type="GO" id="GO:0003676">
    <property type="term" value="F:nucleic acid binding"/>
    <property type="evidence" value="ECO:0007669"/>
    <property type="project" value="InterPro"/>
</dbReference>
<proteinExistence type="predicted"/>
<dbReference type="Pfam" id="PF13456">
    <property type="entry name" value="RVT_3"/>
    <property type="match status" value="1"/>
</dbReference>
<name>A0A1E5VEB1_9POAL</name>